<organism evidence="1 2">
    <name type="scientific">Bifidobacterium cuniculi</name>
    <dbReference type="NCBI Taxonomy" id="1688"/>
    <lineage>
        <taxon>Bacteria</taxon>
        <taxon>Bacillati</taxon>
        <taxon>Actinomycetota</taxon>
        <taxon>Actinomycetes</taxon>
        <taxon>Bifidobacteriales</taxon>
        <taxon>Bifidobacteriaceae</taxon>
        <taxon>Bifidobacterium</taxon>
    </lineage>
</organism>
<dbReference type="EMBL" id="JGYV01000001">
    <property type="protein sequence ID" value="KFI65969.1"/>
    <property type="molecule type" value="Genomic_DNA"/>
</dbReference>
<name>A0A087B4L9_9BIFI</name>
<dbReference type="STRING" id="1688.BCUN_0468"/>
<keyword evidence="2" id="KW-1185">Reference proteome</keyword>
<accession>A0A087B4L9</accession>
<evidence type="ECO:0000313" key="1">
    <source>
        <dbReference type="EMBL" id="KFI65969.1"/>
    </source>
</evidence>
<evidence type="ECO:0000313" key="2">
    <source>
        <dbReference type="Proteomes" id="UP000029067"/>
    </source>
</evidence>
<reference evidence="1 2" key="1">
    <citation type="submission" date="2014-03" db="EMBL/GenBank/DDBJ databases">
        <title>Genomics of Bifidobacteria.</title>
        <authorList>
            <person name="Ventura M."/>
            <person name="Milani C."/>
            <person name="Lugli G.A."/>
        </authorList>
    </citation>
    <scope>NUCLEOTIDE SEQUENCE [LARGE SCALE GENOMIC DNA]</scope>
    <source>
        <strain evidence="1 2">LMG 10738</strain>
    </source>
</reference>
<proteinExistence type="predicted"/>
<dbReference type="eggNOG" id="ENOG50347YV">
    <property type="taxonomic scope" value="Bacteria"/>
</dbReference>
<protein>
    <submittedName>
        <fullName evidence="1">Orf2</fullName>
    </submittedName>
</protein>
<dbReference type="AlphaFoldDB" id="A0A087B4L9"/>
<comment type="caution">
    <text evidence="1">The sequence shown here is derived from an EMBL/GenBank/DDBJ whole genome shotgun (WGS) entry which is preliminary data.</text>
</comment>
<gene>
    <name evidence="1" type="ORF">BCUN_0468</name>
</gene>
<dbReference type="Proteomes" id="UP000029067">
    <property type="component" value="Unassembled WGS sequence"/>
</dbReference>
<sequence length="78" mass="8227">MDGVHVSVEDGAVLQSRVAFTRLLALGVFALAVPKLKGGDAYVAVQGPDFAWVAHVDRKHVAGALNFANAVNQVAEDR</sequence>